<dbReference type="Pfam" id="PF03176">
    <property type="entry name" value="MMPL"/>
    <property type="match status" value="2"/>
</dbReference>
<evidence type="ECO:0000256" key="5">
    <source>
        <dbReference type="ARBA" id="ARBA00023136"/>
    </source>
</evidence>
<feature type="domain" description="Membrane transport protein MMPL" evidence="7">
    <location>
        <begin position="172"/>
        <end position="461"/>
    </location>
</feature>
<feature type="transmembrane region" description="Helical" evidence="6">
    <location>
        <begin position="337"/>
        <end position="358"/>
    </location>
</feature>
<dbReference type="GO" id="GO:0005886">
    <property type="term" value="C:plasma membrane"/>
    <property type="evidence" value="ECO:0007669"/>
    <property type="project" value="UniProtKB-SubCell"/>
</dbReference>
<dbReference type="PANTHER" id="PTHR33406">
    <property type="entry name" value="MEMBRANE PROTEIN MJ1562-RELATED"/>
    <property type="match status" value="1"/>
</dbReference>
<dbReference type="Proteomes" id="UP000185544">
    <property type="component" value="Chromosome"/>
</dbReference>
<keyword evidence="3 6" id="KW-0812">Transmembrane</keyword>
<sequence>MWKRMVGKLVDFASNRPFLILLIASCLMGTSTWYARKLELKTDFLELLPRNSPSFMAYEHQLGRVGGGGTLLTVVESPDSKANARLIEDLSSALTDRMQTWDSCVAACSDDTCRLSQCGPRLISYFEKGTHAIKQFYEQNKWLYPSLSELEELDADIEYQIALHTGLVEHTEEEGEKQGAQSSDSLSEQVKRYRTRWEQKARQYNQFPQGYFSSPDGTRYVLVIVSESSGTGDAIGDRLIQEVSELVEKLHPKLYHPDMQVGYGGDLPNARAEKQSIENDVIWATLIPMLLIMGGLVFYFRSIWSLAILGVPAALGISCAYAYATAVYGYVNTAGAFLGAVILGNGVNYPIVLLARYVDFRARGQAPREALREAVFNAFRAELVGACVASIAYGSLSITQFRGFSQFGVIGFLGMLFVWMAIIPVVPALIVIQEKWQQFWQTRKAATALAFPQASYRGQVGWFVRWTMITLKRPVLCLTLAFLFTAIIVYKLPSYLRDPWEYDFSRLGSSSTHRTGPQVWSSKADQVFNRSLSVSGARLLADFPEQVPLLKAQILKNVEEDALFQRSLGYTDPPLIRNVITIDDFLPGSAEEQQQKQELWKRIRSRLTPAIMTQLSQEDRLQVEELLPPDHLHLLGPRDLPIQIQRKFMENNGVLGTLMYLQPREELNLQDGKIQLRISQIADNITLPDGTLVKTASRSTVFAEMLNSMHRDGPLASGVAFVAVLVVVILATRSVRGIISISLALFLGVVWMLGLTAWFNQKLNFLNFIALPITFGIGSEYPFNIFDRSRLLKGNIQEALERSAGAVALCSYTTTIGYGSLLVSDQQALQSFGRLAVMGEITCLLTALFVLPAFLQWRSKKSVKG</sequence>
<name>A0A1L6MUY3_9BACT</name>
<dbReference type="OrthoDB" id="49344at2"/>
<evidence type="ECO:0000256" key="3">
    <source>
        <dbReference type="ARBA" id="ARBA00022692"/>
    </source>
</evidence>
<evidence type="ECO:0000256" key="4">
    <source>
        <dbReference type="ARBA" id="ARBA00022989"/>
    </source>
</evidence>
<organism evidence="8 9">
    <name type="scientific">Pajaroellobacter abortibovis</name>
    <dbReference type="NCBI Taxonomy" id="1882918"/>
    <lineage>
        <taxon>Bacteria</taxon>
        <taxon>Pseudomonadati</taxon>
        <taxon>Myxococcota</taxon>
        <taxon>Polyangia</taxon>
        <taxon>Polyangiales</taxon>
        <taxon>Polyangiaceae</taxon>
    </lineage>
</organism>
<dbReference type="RefSeq" id="WP_075275899.1">
    <property type="nucleotide sequence ID" value="NZ_CP016908.1"/>
</dbReference>
<reference evidence="8 9" key="1">
    <citation type="submission" date="2016-08" db="EMBL/GenBank/DDBJ databases">
        <title>Identification and validation of antigenic proteins from Pajaroellobacter abortibovis using de-novo genome sequence assembly and reverse vaccinology.</title>
        <authorList>
            <person name="Welly B.T."/>
            <person name="Miller M.R."/>
            <person name="Stott J.L."/>
            <person name="Blanchard M.T."/>
            <person name="Islas-Trejo A.D."/>
            <person name="O'Rourke S.M."/>
            <person name="Young A.E."/>
            <person name="Medrano J.F."/>
            <person name="Van Eenennaam A.L."/>
        </authorList>
    </citation>
    <scope>NUCLEOTIDE SEQUENCE [LARGE SCALE GENOMIC DNA]</scope>
    <source>
        <strain evidence="8 9">BTF92-0548A/99-0131</strain>
    </source>
</reference>
<proteinExistence type="predicted"/>
<keyword evidence="9" id="KW-1185">Reference proteome</keyword>
<feature type="domain" description="Membrane transport protein MMPL" evidence="7">
    <location>
        <begin position="677"/>
        <end position="859"/>
    </location>
</feature>
<feature type="transmembrane region" description="Helical" evidence="6">
    <location>
        <begin position="379"/>
        <end position="401"/>
    </location>
</feature>
<comment type="subcellular location">
    <subcellularLocation>
        <location evidence="1">Cell membrane</location>
        <topology evidence="1">Multi-pass membrane protein</topology>
    </subcellularLocation>
</comment>
<dbReference type="Gene3D" id="1.20.1640.10">
    <property type="entry name" value="Multidrug efflux transporter AcrB transmembrane domain"/>
    <property type="match status" value="2"/>
</dbReference>
<dbReference type="STRING" id="1882918.BCY86_00185"/>
<keyword evidence="5 6" id="KW-0472">Membrane</keyword>
<evidence type="ECO:0000313" key="9">
    <source>
        <dbReference type="Proteomes" id="UP000185544"/>
    </source>
</evidence>
<feature type="transmembrane region" description="Helical" evidence="6">
    <location>
        <begin position="765"/>
        <end position="783"/>
    </location>
</feature>
<feature type="transmembrane region" description="Helical" evidence="6">
    <location>
        <begin position="307"/>
        <end position="331"/>
    </location>
</feature>
<feature type="transmembrane region" description="Helical" evidence="6">
    <location>
        <begin position="738"/>
        <end position="759"/>
    </location>
</feature>
<dbReference type="PANTHER" id="PTHR33406:SF13">
    <property type="entry name" value="MEMBRANE PROTEIN YDFJ"/>
    <property type="match status" value="1"/>
</dbReference>
<feature type="transmembrane region" description="Helical" evidence="6">
    <location>
        <begin position="407"/>
        <end position="432"/>
    </location>
</feature>
<accession>A0A1L6MUY3</accession>
<feature type="transmembrane region" description="Helical" evidence="6">
    <location>
        <begin position="281"/>
        <end position="300"/>
    </location>
</feature>
<evidence type="ECO:0000313" key="8">
    <source>
        <dbReference type="EMBL" id="APR99265.1"/>
    </source>
</evidence>
<evidence type="ECO:0000256" key="1">
    <source>
        <dbReference type="ARBA" id="ARBA00004651"/>
    </source>
</evidence>
<keyword evidence="2" id="KW-1003">Cell membrane</keyword>
<gene>
    <name evidence="8" type="ORF">BCY86_00185</name>
</gene>
<dbReference type="EMBL" id="CP016908">
    <property type="protein sequence ID" value="APR99265.1"/>
    <property type="molecule type" value="Genomic_DNA"/>
</dbReference>
<dbReference type="InterPro" id="IPR004869">
    <property type="entry name" value="MMPL_dom"/>
</dbReference>
<evidence type="ECO:0000256" key="6">
    <source>
        <dbReference type="SAM" id="Phobius"/>
    </source>
</evidence>
<evidence type="ECO:0000256" key="2">
    <source>
        <dbReference type="ARBA" id="ARBA00022475"/>
    </source>
</evidence>
<keyword evidence="4 6" id="KW-1133">Transmembrane helix</keyword>
<dbReference type="KEGG" id="pabo:BCY86_00185"/>
<feature type="transmembrane region" description="Helical" evidence="6">
    <location>
        <begin position="714"/>
        <end position="731"/>
    </location>
</feature>
<dbReference type="InterPro" id="IPR050545">
    <property type="entry name" value="Mycobact_MmpL"/>
</dbReference>
<dbReference type="AlphaFoldDB" id="A0A1L6MUY3"/>
<protein>
    <recommendedName>
        <fullName evidence="7">Membrane transport protein MMPL domain-containing protein</fullName>
    </recommendedName>
</protein>
<feature type="transmembrane region" description="Helical" evidence="6">
    <location>
        <begin position="804"/>
        <end position="823"/>
    </location>
</feature>
<feature type="transmembrane region" description="Helical" evidence="6">
    <location>
        <begin position="835"/>
        <end position="855"/>
    </location>
</feature>
<evidence type="ECO:0000259" key="7">
    <source>
        <dbReference type="Pfam" id="PF03176"/>
    </source>
</evidence>
<dbReference type="SUPFAM" id="SSF82866">
    <property type="entry name" value="Multidrug efflux transporter AcrB transmembrane domain"/>
    <property type="match status" value="2"/>
</dbReference>
<feature type="transmembrane region" description="Helical" evidence="6">
    <location>
        <begin position="475"/>
        <end position="492"/>
    </location>
</feature>